<evidence type="ECO:0000259" key="11">
    <source>
        <dbReference type="PROSITE" id="PS50968"/>
    </source>
</evidence>
<dbReference type="SUPFAM" id="SSF51230">
    <property type="entry name" value="Single hybrid motif"/>
    <property type="match status" value="1"/>
</dbReference>
<proteinExistence type="inferred from homology"/>
<sequence length="442" mass="46616">MSIEFRLPEVAEGVTSADISDLSVAEGDTIEAGQVIAEVETEKAVAPVECPHAGTVSKIHVSAGDTVEIGAVLLTIEESSDAAKSAPAETPQPAAEAKAEAPAKSEESASKPTPRFSVSDHKESNGRRGPAPAAPSVRRLARELGIDLHAVDGSGSGGRITAEDVKAYASGKTTSSVPGFPERGNLAATATTSDVSPMAAPPLPDFTEYGMVNREKMNKLARTAAANLSYAWQAIPHVTQHDYADITDLEAARKSFMATVGKNGPKITMTAIMVKAVVGCLKAHPQFNSSLDMGAGEIVFKNYYNIGIAVDTEFGLVVPVIRDADQKTILDIAAELTEISAKARDRKLQMSDMQGGTFTISNLGGIGGASFTPIVNYPEVAILGMSRGQKTPKLVDGQWTERMMLPLSLSYDHRVINGADGARFITTLNRSLSDFMSLLVTA</sequence>
<dbReference type="InterPro" id="IPR000089">
    <property type="entry name" value="Biotin_lipoyl"/>
</dbReference>
<accession>A0A517T6C7</accession>
<reference evidence="13 14" key="1">
    <citation type="submission" date="2019-02" db="EMBL/GenBank/DDBJ databases">
        <title>Deep-cultivation of Planctomycetes and their phenomic and genomic characterization uncovers novel biology.</title>
        <authorList>
            <person name="Wiegand S."/>
            <person name="Jogler M."/>
            <person name="Boedeker C."/>
            <person name="Pinto D."/>
            <person name="Vollmers J."/>
            <person name="Rivas-Marin E."/>
            <person name="Kohn T."/>
            <person name="Peeters S.H."/>
            <person name="Heuer A."/>
            <person name="Rast P."/>
            <person name="Oberbeckmann S."/>
            <person name="Bunk B."/>
            <person name="Jeske O."/>
            <person name="Meyerdierks A."/>
            <person name="Storesund J.E."/>
            <person name="Kallscheuer N."/>
            <person name="Luecker S."/>
            <person name="Lage O.M."/>
            <person name="Pohl T."/>
            <person name="Merkel B.J."/>
            <person name="Hornburger P."/>
            <person name="Mueller R.-W."/>
            <person name="Bruemmer F."/>
            <person name="Labrenz M."/>
            <person name="Spormann A.M."/>
            <person name="Op den Camp H."/>
            <person name="Overmann J."/>
            <person name="Amann R."/>
            <person name="Jetten M.S.M."/>
            <person name="Mascher T."/>
            <person name="Medema M.H."/>
            <person name="Devos D.P."/>
            <person name="Kaster A.-K."/>
            <person name="Ovreas L."/>
            <person name="Rohde M."/>
            <person name="Galperin M.Y."/>
            <person name="Jogler C."/>
        </authorList>
    </citation>
    <scope>NUCLEOTIDE SEQUENCE [LARGE SCALE GENOMIC DNA]</scope>
    <source>
        <strain evidence="13 14">V22</strain>
    </source>
</reference>
<dbReference type="GO" id="GO:0004742">
    <property type="term" value="F:dihydrolipoyllysine-residue acetyltransferase activity"/>
    <property type="evidence" value="ECO:0007669"/>
    <property type="project" value="UniProtKB-EC"/>
</dbReference>
<evidence type="ECO:0000256" key="3">
    <source>
        <dbReference type="ARBA" id="ARBA00011484"/>
    </source>
</evidence>
<evidence type="ECO:0000256" key="4">
    <source>
        <dbReference type="ARBA" id="ARBA00022679"/>
    </source>
</evidence>
<feature type="region of interest" description="Disordered" evidence="10">
    <location>
        <begin position="82"/>
        <end position="136"/>
    </location>
</feature>
<dbReference type="PANTHER" id="PTHR43178">
    <property type="entry name" value="DIHYDROLIPOAMIDE ACETYLTRANSFERASE COMPONENT OF PYRUVATE DEHYDROGENASE COMPLEX"/>
    <property type="match status" value="1"/>
</dbReference>
<dbReference type="SUPFAM" id="SSF52777">
    <property type="entry name" value="CoA-dependent acyltransferases"/>
    <property type="match status" value="1"/>
</dbReference>
<evidence type="ECO:0000256" key="5">
    <source>
        <dbReference type="ARBA" id="ARBA00022823"/>
    </source>
</evidence>
<dbReference type="OrthoDB" id="9805770at2"/>
<dbReference type="EC" id="2.3.1.-" evidence="9"/>
<comment type="function">
    <text evidence="7">The pyruvate dehydrogenase complex catalyzes the overall conversion of pyruvate to acetyl-CoA and CO(2). It contains multiple copies of three enzymatic components: pyruvate dehydrogenase (E1), dihydrolipoamide acetyltransferase (E2) and lipoamide dehydrogenase (E3).</text>
</comment>
<dbReference type="PROSITE" id="PS50968">
    <property type="entry name" value="BIOTINYL_LIPOYL"/>
    <property type="match status" value="1"/>
</dbReference>
<comment type="catalytic activity">
    <reaction evidence="8">
        <text>N(6)-[(R)-dihydrolipoyl]-L-lysyl-[protein] + acetyl-CoA = N(6)-[(R)-S(8)-acetyldihydrolipoyl]-L-lysyl-[protein] + CoA</text>
        <dbReference type="Rhea" id="RHEA:17017"/>
        <dbReference type="Rhea" id="RHEA-COMP:10475"/>
        <dbReference type="Rhea" id="RHEA-COMP:10478"/>
        <dbReference type="ChEBI" id="CHEBI:57287"/>
        <dbReference type="ChEBI" id="CHEBI:57288"/>
        <dbReference type="ChEBI" id="CHEBI:83100"/>
        <dbReference type="ChEBI" id="CHEBI:83111"/>
        <dbReference type="EC" id="2.3.1.12"/>
    </reaction>
</comment>
<evidence type="ECO:0000256" key="9">
    <source>
        <dbReference type="RuleBase" id="RU003423"/>
    </source>
</evidence>
<dbReference type="RefSeq" id="WP_145260650.1">
    <property type="nucleotide sequence ID" value="NZ_CP036316.1"/>
</dbReference>
<name>A0A517T6C7_9PLAN</name>
<dbReference type="GO" id="GO:0005737">
    <property type="term" value="C:cytoplasm"/>
    <property type="evidence" value="ECO:0007669"/>
    <property type="project" value="TreeGrafter"/>
</dbReference>
<feature type="domain" description="Lipoyl-binding" evidence="11">
    <location>
        <begin position="2"/>
        <end position="77"/>
    </location>
</feature>
<dbReference type="SUPFAM" id="SSF47005">
    <property type="entry name" value="Peripheral subunit-binding domain of 2-oxo acid dehydrogenase complex"/>
    <property type="match status" value="1"/>
</dbReference>
<keyword evidence="13" id="KW-0670">Pyruvate</keyword>
<gene>
    <name evidence="13" type="primary">pdhC</name>
    <name evidence="13" type="ORF">V22_11570</name>
</gene>
<dbReference type="InterPro" id="IPR003016">
    <property type="entry name" value="2-oxoA_DH_lipoyl-BS"/>
</dbReference>
<dbReference type="InterPro" id="IPR004167">
    <property type="entry name" value="PSBD"/>
</dbReference>
<organism evidence="13 14">
    <name type="scientific">Calycomorphotria hydatis</name>
    <dbReference type="NCBI Taxonomy" id="2528027"/>
    <lineage>
        <taxon>Bacteria</taxon>
        <taxon>Pseudomonadati</taxon>
        <taxon>Planctomycetota</taxon>
        <taxon>Planctomycetia</taxon>
        <taxon>Planctomycetales</taxon>
        <taxon>Planctomycetaceae</taxon>
        <taxon>Calycomorphotria</taxon>
    </lineage>
</organism>
<dbReference type="EMBL" id="CP036316">
    <property type="protein sequence ID" value="QDT63929.1"/>
    <property type="molecule type" value="Genomic_DNA"/>
</dbReference>
<evidence type="ECO:0000256" key="2">
    <source>
        <dbReference type="ARBA" id="ARBA00007317"/>
    </source>
</evidence>
<dbReference type="PANTHER" id="PTHR43178:SF2">
    <property type="entry name" value="DIHYDROLIPOYLLYSINE-RESIDUE ACETYLTRANSFERASE COMPONENT OF PYRUVATE DEHYDROGENASE COMPLEX"/>
    <property type="match status" value="1"/>
</dbReference>
<dbReference type="GO" id="GO:0031405">
    <property type="term" value="F:lipoic acid binding"/>
    <property type="evidence" value="ECO:0007669"/>
    <property type="project" value="TreeGrafter"/>
</dbReference>
<evidence type="ECO:0000256" key="1">
    <source>
        <dbReference type="ARBA" id="ARBA00001938"/>
    </source>
</evidence>
<dbReference type="Pfam" id="PF02817">
    <property type="entry name" value="E3_binding"/>
    <property type="match status" value="1"/>
</dbReference>
<dbReference type="Pfam" id="PF00198">
    <property type="entry name" value="2-oxoacid_dh"/>
    <property type="match status" value="1"/>
</dbReference>
<keyword evidence="14" id="KW-1185">Reference proteome</keyword>
<evidence type="ECO:0000313" key="14">
    <source>
        <dbReference type="Proteomes" id="UP000319976"/>
    </source>
</evidence>
<dbReference type="CDD" id="cd06849">
    <property type="entry name" value="lipoyl_domain"/>
    <property type="match status" value="1"/>
</dbReference>
<dbReference type="InterPro" id="IPR050743">
    <property type="entry name" value="2-oxoacid_DH_E2_comp"/>
</dbReference>
<dbReference type="Gene3D" id="4.10.320.10">
    <property type="entry name" value="E3-binding domain"/>
    <property type="match status" value="1"/>
</dbReference>
<evidence type="ECO:0000256" key="6">
    <source>
        <dbReference type="ARBA" id="ARBA00023315"/>
    </source>
</evidence>
<keyword evidence="6 9" id="KW-0012">Acyltransferase</keyword>
<dbReference type="FunFam" id="3.30.559.10:FF:000004">
    <property type="entry name" value="Acetyltransferase component of pyruvate dehydrogenase complex"/>
    <property type="match status" value="1"/>
</dbReference>
<dbReference type="AlphaFoldDB" id="A0A517T6C7"/>
<evidence type="ECO:0000259" key="12">
    <source>
        <dbReference type="PROSITE" id="PS51826"/>
    </source>
</evidence>
<dbReference type="KEGG" id="chya:V22_11570"/>
<keyword evidence="5 9" id="KW-0450">Lipoyl</keyword>
<protein>
    <recommendedName>
        <fullName evidence="9">Dihydrolipoamide acetyltransferase component of pyruvate dehydrogenase complex</fullName>
        <ecNumber evidence="9">2.3.1.-</ecNumber>
    </recommendedName>
</protein>
<feature type="compositionally biased region" description="Basic and acidic residues" evidence="10">
    <location>
        <begin position="97"/>
        <end position="109"/>
    </location>
</feature>
<dbReference type="InterPro" id="IPR036625">
    <property type="entry name" value="E3-bd_dom_sf"/>
</dbReference>
<dbReference type="InterPro" id="IPR023213">
    <property type="entry name" value="CAT-like_dom_sf"/>
</dbReference>
<evidence type="ECO:0000256" key="10">
    <source>
        <dbReference type="SAM" id="MobiDB-lite"/>
    </source>
</evidence>
<dbReference type="PROSITE" id="PS51826">
    <property type="entry name" value="PSBD"/>
    <property type="match status" value="1"/>
</dbReference>
<comment type="subunit">
    <text evidence="3">Forms a 24-polypeptide structural core with octahedral symmetry.</text>
</comment>
<evidence type="ECO:0000256" key="8">
    <source>
        <dbReference type="ARBA" id="ARBA00048370"/>
    </source>
</evidence>
<dbReference type="Proteomes" id="UP000319976">
    <property type="component" value="Chromosome"/>
</dbReference>
<evidence type="ECO:0000256" key="7">
    <source>
        <dbReference type="ARBA" id="ARBA00025211"/>
    </source>
</evidence>
<dbReference type="PROSITE" id="PS00189">
    <property type="entry name" value="LIPOYL"/>
    <property type="match status" value="1"/>
</dbReference>
<dbReference type="GO" id="GO:0006086">
    <property type="term" value="P:pyruvate decarboxylation to acetyl-CoA"/>
    <property type="evidence" value="ECO:0007669"/>
    <property type="project" value="TreeGrafter"/>
</dbReference>
<keyword evidence="4 9" id="KW-0808">Transferase</keyword>
<dbReference type="Gene3D" id="2.40.50.100">
    <property type="match status" value="1"/>
</dbReference>
<comment type="similarity">
    <text evidence="2 9">Belongs to the 2-oxoacid dehydrogenase family.</text>
</comment>
<feature type="domain" description="Peripheral subunit-binding (PSBD)" evidence="12">
    <location>
        <begin position="132"/>
        <end position="169"/>
    </location>
</feature>
<dbReference type="InterPro" id="IPR001078">
    <property type="entry name" value="2-oxoacid_DH_actylTfrase"/>
</dbReference>
<dbReference type="Gene3D" id="3.30.559.10">
    <property type="entry name" value="Chloramphenicol acetyltransferase-like domain"/>
    <property type="match status" value="1"/>
</dbReference>
<evidence type="ECO:0000313" key="13">
    <source>
        <dbReference type="EMBL" id="QDT63929.1"/>
    </source>
</evidence>
<feature type="compositionally biased region" description="Low complexity" evidence="10">
    <location>
        <begin position="85"/>
        <end position="96"/>
    </location>
</feature>
<comment type="cofactor">
    <cofactor evidence="1 9">
        <name>(R)-lipoate</name>
        <dbReference type="ChEBI" id="CHEBI:83088"/>
    </cofactor>
</comment>
<dbReference type="InterPro" id="IPR011053">
    <property type="entry name" value="Single_hybrid_motif"/>
</dbReference>
<dbReference type="Pfam" id="PF00364">
    <property type="entry name" value="Biotin_lipoyl"/>
    <property type="match status" value="1"/>
</dbReference>